<dbReference type="Gene3D" id="2.60.120.620">
    <property type="entry name" value="q2cbj1_9rhob like domain"/>
    <property type="match status" value="1"/>
</dbReference>
<dbReference type="OrthoDB" id="187894at2759"/>
<organism evidence="1 2">
    <name type="scientific">Truncatella angustata</name>
    <dbReference type="NCBI Taxonomy" id="152316"/>
    <lineage>
        <taxon>Eukaryota</taxon>
        <taxon>Fungi</taxon>
        <taxon>Dikarya</taxon>
        <taxon>Ascomycota</taxon>
        <taxon>Pezizomycotina</taxon>
        <taxon>Sordariomycetes</taxon>
        <taxon>Xylariomycetidae</taxon>
        <taxon>Amphisphaeriales</taxon>
        <taxon>Sporocadaceae</taxon>
        <taxon>Truncatella</taxon>
    </lineage>
</organism>
<dbReference type="GO" id="GO:0048244">
    <property type="term" value="F:phytanoyl-CoA dioxygenase activity"/>
    <property type="evidence" value="ECO:0007669"/>
    <property type="project" value="InterPro"/>
</dbReference>
<proteinExistence type="predicted"/>
<dbReference type="PANTHER" id="PTHR21308:SF8">
    <property type="entry name" value="PHYTANOYL-COA DIOXYGENASE FAMILY PROTEIN (AFU_ORTHOLOGUE AFUA_2G09620)"/>
    <property type="match status" value="1"/>
</dbReference>
<dbReference type="AlphaFoldDB" id="A0A9P8URV7"/>
<comment type="caution">
    <text evidence="1">The sequence shown here is derived from an EMBL/GenBank/DDBJ whole genome shotgun (WGS) entry which is preliminary data.</text>
</comment>
<dbReference type="RefSeq" id="XP_045961561.1">
    <property type="nucleotide sequence ID" value="XM_046099548.1"/>
</dbReference>
<evidence type="ECO:0000313" key="2">
    <source>
        <dbReference type="Proteomes" id="UP000758603"/>
    </source>
</evidence>
<protein>
    <recommendedName>
        <fullName evidence="3">Phytanoyl-CoA dioxygenase</fullName>
    </recommendedName>
</protein>
<dbReference type="Proteomes" id="UP000758603">
    <property type="component" value="Unassembled WGS sequence"/>
</dbReference>
<dbReference type="EMBL" id="JAGPXC010000002">
    <property type="protein sequence ID" value="KAH6657327.1"/>
    <property type="molecule type" value="Genomic_DNA"/>
</dbReference>
<dbReference type="GeneID" id="70128440"/>
<dbReference type="Pfam" id="PF05721">
    <property type="entry name" value="PhyH"/>
    <property type="match status" value="1"/>
</dbReference>
<accession>A0A9P8URV7</accession>
<reference evidence="1" key="1">
    <citation type="journal article" date="2021" name="Nat. Commun.">
        <title>Genetic determinants of endophytism in the Arabidopsis root mycobiome.</title>
        <authorList>
            <person name="Mesny F."/>
            <person name="Miyauchi S."/>
            <person name="Thiergart T."/>
            <person name="Pickel B."/>
            <person name="Atanasova L."/>
            <person name="Karlsson M."/>
            <person name="Huettel B."/>
            <person name="Barry K.W."/>
            <person name="Haridas S."/>
            <person name="Chen C."/>
            <person name="Bauer D."/>
            <person name="Andreopoulos W."/>
            <person name="Pangilinan J."/>
            <person name="LaButti K."/>
            <person name="Riley R."/>
            <person name="Lipzen A."/>
            <person name="Clum A."/>
            <person name="Drula E."/>
            <person name="Henrissat B."/>
            <person name="Kohler A."/>
            <person name="Grigoriev I.V."/>
            <person name="Martin F.M."/>
            <person name="Hacquard S."/>
        </authorList>
    </citation>
    <scope>NUCLEOTIDE SEQUENCE</scope>
    <source>
        <strain evidence="1">MPI-SDFR-AT-0073</strain>
    </source>
</reference>
<dbReference type="InterPro" id="IPR008775">
    <property type="entry name" value="Phytyl_CoA_dOase-like"/>
</dbReference>
<name>A0A9P8URV7_9PEZI</name>
<dbReference type="GO" id="GO:0001561">
    <property type="term" value="P:fatty acid alpha-oxidation"/>
    <property type="evidence" value="ECO:0007669"/>
    <property type="project" value="InterPro"/>
</dbReference>
<dbReference type="InterPro" id="IPR047128">
    <property type="entry name" value="PhyH"/>
</dbReference>
<evidence type="ECO:0008006" key="3">
    <source>
        <dbReference type="Google" id="ProtNLM"/>
    </source>
</evidence>
<dbReference type="SUPFAM" id="SSF51197">
    <property type="entry name" value="Clavaminate synthase-like"/>
    <property type="match status" value="1"/>
</dbReference>
<sequence length="463" mass="51102">MNLLLRKLSSDLSVSFAPEGIVDTTQNSVDGVWLRKMERDVSHNFYSLQAPSSLSSSSSSSSKMAALPRALPHQLPKATKTARAVLLRMPESLNTLKQLCQRKVEQCDYVRAKSVQSNIPIYDLSTTSTSDTEAVNDLQDEWHHALSSGPGVVVLKNFLTDHAAIKQSNTAFERIIEKEAQSAKGDHFAAAGSNSRIWNSFQKHAEVDPTSFVRYYSNPWLARVSEAWLGPCYQVTAQLNIVRPGGKPQSAHRDYHLGFQTADACARFPRTMQLASQYLTLQGGIAHSDVPLESGPTRLLPFSQLLPEGYMAWRLPEFTQYFNENWVSLALEVGDAVFFNPALLHAAGENNTKTVDRSVNLLQISSAFGRPMESVNGPKMVRSCWDALKDFAAREGSGEGTKACINALGEGYPFPSNLDQRPPGPDGITPTSEIDILWEGIRESWGTERIVKELEKVQIDSGS</sequence>
<dbReference type="PANTHER" id="PTHR21308">
    <property type="entry name" value="PHYTANOYL-COA ALPHA-HYDROXYLASE"/>
    <property type="match status" value="1"/>
</dbReference>
<keyword evidence="2" id="KW-1185">Reference proteome</keyword>
<evidence type="ECO:0000313" key="1">
    <source>
        <dbReference type="EMBL" id="KAH6657327.1"/>
    </source>
</evidence>
<gene>
    <name evidence="1" type="ORF">BKA67DRAFT_532541</name>
</gene>